<comment type="caution">
    <text evidence="1">The sequence shown here is derived from an EMBL/GenBank/DDBJ whole genome shotgun (WGS) entry which is preliminary data.</text>
</comment>
<dbReference type="Proteomes" id="UP001159427">
    <property type="component" value="Unassembled WGS sequence"/>
</dbReference>
<gene>
    <name evidence="1" type="ORF">PEVE_00027160</name>
</gene>
<dbReference type="InterPro" id="IPR031440">
    <property type="entry name" value="DUF4670"/>
</dbReference>
<sequence>MFSPLARGKAGWDGGLEFEDGLDHTSPIEPLFPQLLNHTSPRHKSAKSTGSFVLDDGQLSLPKTFVTRKGAILLFTPSDDLHCHGNVESHLKKESVYEAGLKLGTLGNLTHSVLEFGKEDEEAWEGSVVDSPKQTSLKGNLEKRDKTLFLKFLHYLDSENLTADKNVQPGADPDYYLEELKKTRSVM</sequence>
<protein>
    <submittedName>
        <fullName evidence="1">Uncharacterized protein</fullName>
    </submittedName>
</protein>
<dbReference type="PANTHER" id="PTHR21937:SF6">
    <property type="entry name" value="CCDC66 DOMAIN-CONTAINING PROTEIN"/>
    <property type="match status" value="1"/>
</dbReference>
<dbReference type="EMBL" id="CALNXI010003709">
    <property type="protein sequence ID" value="CAH3194100.1"/>
    <property type="molecule type" value="Genomic_DNA"/>
</dbReference>
<dbReference type="PANTHER" id="PTHR21937">
    <property type="entry name" value="CCDC66 DOMAIN-CONTAINING PROTEIN"/>
    <property type="match status" value="1"/>
</dbReference>
<organism evidence="1 2">
    <name type="scientific">Porites evermanni</name>
    <dbReference type="NCBI Taxonomy" id="104178"/>
    <lineage>
        <taxon>Eukaryota</taxon>
        <taxon>Metazoa</taxon>
        <taxon>Cnidaria</taxon>
        <taxon>Anthozoa</taxon>
        <taxon>Hexacorallia</taxon>
        <taxon>Scleractinia</taxon>
        <taxon>Fungiina</taxon>
        <taxon>Poritidae</taxon>
        <taxon>Porites</taxon>
    </lineage>
</organism>
<accession>A0ABN8SSK3</accession>
<evidence type="ECO:0000313" key="2">
    <source>
        <dbReference type="Proteomes" id="UP001159427"/>
    </source>
</evidence>
<name>A0ABN8SSK3_9CNID</name>
<reference evidence="1 2" key="1">
    <citation type="submission" date="2022-05" db="EMBL/GenBank/DDBJ databases">
        <authorList>
            <consortium name="Genoscope - CEA"/>
            <person name="William W."/>
        </authorList>
    </citation>
    <scope>NUCLEOTIDE SEQUENCE [LARGE SCALE GENOMIC DNA]</scope>
</reference>
<proteinExistence type="predicted"/>
<evidence type="ECO:0000313" key="1">
    <source>
        <dbReference type="EMBL" id="CAH3194100.1"/>
    </source>
</evidence>
<keyword evidence="2" id="KW-1185">Reference proteome</keyword>